<organism evidence="7 8">
    <name type="scientific">Spirosoma arboris</name>
    <dbReference type="NCBI Taxonomy" id="2682092"/>
    <lineage>
        <taxon>Bacteria</taxon>
        <taxon>Pseudomonadati</taxon>
        <taxon>Bacteroidota</taxon>
        <taxon>Cytophagia</taxon>
        <taxon>Cytophagales</taxon>
        <taxon>Cytophagaceae</taxon>
        <taxon>Spirosoma</taxon>
    </lineage>
</organism>
<dbReference type="InterPro" id="IPR013324">
    <property type="entry name" value="RNA_pol_sigma_r3/r4-like"/>
</dbReference>
<dbReference type="GO" id="GO:0016987">
    <property type="term" value="F:sigma factor activity"/>
    <property type="evidence" value="ECO:0007669"/>
    <property type="project" value="UniProtKB-KW"/>
</dbReference>
<comment type="caution">
    <text evidence="7">The sequence shown here is derived from an EMBL/GenBank/DDBJ whole genome shotgun (WGS) entry which is preliminary data.</text>
</comment>
<dbReference type="InterPro" id="IPR013249">
    <property type="entry name" value="RNA_pol_sigma70_r4_t2"/>
</dbReference>
<dbReference type="PANTHER" id="PTHR43133:SF51">
    <property type="entry name" value="RNA POLYMERASE SIGMA FACTOR"/>
    <property type="match status" value="1"/>
</dbReference>
<evidence type="ECO:0000313" key="8">
    <source>
        <dbReference type="Proteomes" id="UP000436006"/>
    </source>
</evidence>
<reference evidence="7 8" key="1">
    <citation type="submission" date="2019-12" db="EMBL/GenBank/DDBJ databases">
        <title>Spirosoma sp. HMF4905 genome sequencing and assembly.</title>
        <authorList>
            <person name="Kang H."/>
            <person name="Cha I."/>
            <person name="Kim H."/>
            <person name="Joh K."/>
        </authorList>
    </citation>
    <scope>NUCLEOTIDE SEQUENCE [LARGE SCALE GENOMIC DNA]</scope>
    <source>
        <strain evidence="7 8">HMF4905</strain>
    </source>
</reference>
<keyword evidence="8" id="KW-1185">Reference proteome</keyword>
<dbReference type="Pfam" id="PF04542">
    <property type="entry name" value="Sigma70_r2"/>
    <property type="match status" value="1"/>
</dbReference>
<gene>
    <name evidence="7" type="ORF">GO755_37080</name>
</gene>
<keyword evidence="2" id="KW-0805">Transcription regulation</keyword>
<comment type="similarity">
    <text evidence="1">Belongs to the sigma-70 factor family. ECF subfamily.</text>
</comment>
<protein>
    <submittedName>
        <fullName evidence="7">Sigma-70 family RNA polymerase sigma factor</fullName>
    </submittedName>
</protein>
<feature type="domain" description="RNA polymerase sigma-70 region 2" evidence="5">
    <location>
        <begin position="74"/>
        <end position="139"/>
    </location>
</feature>
<evidence type="ECO:0000256" key="1">
    <source>
        <dbReference type="ARBA" id="ARBA00010641"/>
    </source>
</evidence>
<dbReference type="SUPFAM" id="SSF88946">
    <property type="entry name" value="Sigma2 domain of RNA polymerase sigma factors"/>
    <property type="match status" value="1"/>
</dbReference>
<dbReference type="SUPFAM" id="SSF88659">
    <property type="entry name" value="Sigma3 and sigma4 domains of RNA polymerase sigma factors"/>
    <property type="match status" value="1"/>
</dbReference>
<evidence type="ECO:0000256" key="2">
    <source>
        <dbReference type="ARBA" id="ARBA00023015"/>
    </source>
</evidence>
<dbReference type="Gene3D" id="1.10.10.10">
    <property type="entry name" value="Winged helix-like DNA-binding domain superfamily/Winged helix DNA-binding domain"/>
    <property type="match status" value="1"/>
</dbReference>
<dbReference type="Gene3D" id="1.10.1740.10">
    <property type="match status" value="1"/>
</dbReference>
<dbReference type="Pfam" id="PF08281">
    <property type="entry name" value="Sigma70_r4_2"/>
    <property type="match status" value="1"/>
</dbReference>
<dbReference type="EMBL" id="WPIN01000025">
    <property type="protein sequence ID" value="MVM35688.1"/>
    <property type="molecule type" value="Genomic_DNA"/>
</dbReference>
<evidence type="ECO:0000256" key="4">
    <source>
        <dbReference type="ARBA" id="ARBA00023163"/>
    </source>
</evidence>
<dbReference type="InterPro" id="IPR007627">
    <property type="entry name" value="RNA_pol_sigma70_r2"/>
</dbReference>
<dbReference type="NCBIfam" id="TIGR02937">
    <property type="entry name" value="sigma70-ECF"/>
    <property type="match status" value="1"/>
</dbReference>
<sequence length="251" mass="28719">MPFFMLIYLGNQTGESAKSCTLSPQNFCFVGLQLFTDQPVQLLLVAPVKQTNVDEQWLIEQVLSGDRKAFEGLICQYEGLVLHIVSPLVGINADREDVCQDIFMKVYEHLGTFQFRSKLSTWIGNIAYHTSLNFLQKKRNILLADLFPDNPETDSTNESVGNKWEDEALNPEQIIIKEQELTYLAEAIDQLPVLQKTVLLLFHQDELSLEEISQILDVPVNTIKSYLFRARKALKKTLRDKIKNDESGQRL</sequence>
<dbReference type="InterPro" id="IPR039425">
    <property type="entry name" value="RNA_pol_sigma-70-like"/>
</dbReference>
<dbReference type="InterPro" id="IPR014284">
    <property type="entry name" value="RNA_pol_sigma-70_dom"/>
</dbReference>
<dbReference type="Proteomes" id="UP000436006">
    <property type="component" value="Unassembled WGS sequence"/>
</dbReference>
<dbReference type="CDD" id="cd06171">
    <property type="entry name" value="Sigma70_r4"/>
    <property type="match status" value="1"/>
</dbReference>
<proteinExistence type="inferred from homology"/>
<evidence type="ECO:0000259" key="6">
    <source>
        <dbReference type="Pfam" id="PF08281"/>
    </source>
</evidence>
<keyword evidence="3" id="KW-0731">Sigma factor</keyword>
<evidence type="ECO:0000313" key="7">
    <source>
        <dbReference type="EMBL" id="MVM35688.1"/>
    </source>
</evidence>
<dbReference type="AlphaFoldDB" id="A0A7K1SPE7"/>
<name>A0A7K1SPE7_9BACT</name>
<dbReference type="GO" id="GO:0003677">
    <property type="term" value="F:DNA binding"/>
    <property type="evidence" value="ECO:0007669"/>
    <property type="project" value="InterPro"/>
</dbReference>
<dbReference type="InterPro" id="IPR013325">
    <property type="entry name" value="RNA_pol_sigma_r2"/>
</dbReference>
<dbReference type="InterPro" id="IPR036388">
    <property type="entry name" value="WH-like_DNA-bd_sf"/>
</dbReference>
<keyword evidence="4" id="KW-0804">Transcription</keyword>
<evidence type="ECO:0000256" key="3">
    <source>
        <dbReference type="ARBA" id="ARBA00023082"/>
    </source>
</evidence>
<feature type="domain" description="RNA polymerase sigma factor 70 region 4 type 2" evidence="6">
    <location>
        <begin position="183"/>
        <end position="234"/>
    </location>
</feature>
<dbReference type="GO" id="GO:0006352">
    <property type="term" value="P:DNA-templated transcription initiation"/>
    <property type="evidence" value="ECO:0007669"/>
    <property type="project" value="InterPro"/>
</dbReference>
<evidence type="ECO:0000259" key="5">
    <source>
        <dbReference type="Pfam" id="PF04542"/>
    </source>
</evidence>
<dbReference type="PANTHER" id="PTHR43133">
    <property type="entry name" value="RNA POLYMERASE ECF-TYPE SIGMA FACTO"/>
    <property type="match status" value="1"/>
</dbReference>
<accession>A0A7K1SPE7</accession>